<dbReference type="GO" id="GO:0009253">
    <property type="term" value="P:peptidoglycan catabolic process"/>
    <property type="evidence" value="ECO:0007669"/>
    <property type="project" value="InterPro"/>
</dbReference>
<name>A0A2B6HFD4_9BACI</name>
<dbReference type="PROSITE" id="PS51904">
    <property type="entry name" value="GLYCOSYL_HYDROL_F25_2"/>
    <property type="match status" value="1"/>
</dbReference>
<gene>
    <name evidence="2" type="ORF">COM27_22070</name>
</gene>
<sequence>MVWGYIIDISKWNGTIYWDIAASQLDLVIARVQDGSNTVDFMYQNYVNEMKKRSIPFGNYAFCRFISIADARKEAQDFWSRGDKSAKFWVVDIEIQTMMDMQGGTQAFIDELRCLGAKKVGLYVGHHTYVSFGARNIEVDFVWIPRYGGNKPAYPCDIWQYTDAGNVPGIGKCDLNQLIGNKSFSWFIGSDQVNQPIQFNKKNTQQSNGIGIAVSKYPDGYGINVYENPANPQFTGTITQKNPYLILHGYWEDADKDMICLGNDKQWVYVKHFDVKWFYAVSKYPVGYRVNYYAEPECINYKGNIDGSKSFRVWGRAKNAVDIGQNNWILEEHLNIKYL</sequence>
<dbReference type="PANTHER" id="PTHR34135">
    <property type="entry name" value="LYSOZYME"/>
    <property type="match status" value="1"/>
</dbReference>
<protein>
    <submittedName>
        <fullName evidence="2">N-acetylmuramoyl-L-alanine amidase</fullName>
    </submittedName>
</protein>
<dbReference type="InterPro" id="IPR017853">
    <property type="entry name" value="GH"/>
</dbReference>
<dbReference type="EMBL" id="NVIY01000037">
    <property type="protein sequence ID" value="PGD31963.1"/>
    <property type="molecule type" value="Genomic_DNA"/>
</dbReference>
<dbReference type="GO" id="GO:0003796">
    <property type="term" value="F:lysozyme activity"/>
    <property type="evidence" value="ECO:0007669"/>
    <property type="project" value="InterPro"/>
</dbReference>
<evidence type="ECO:0000313" key="3">
    <source>
        <dbReference type="Proteomes" id="UP000223472"/>
    </source>
</evidence>
<dbReference type="GO" id="GO:0016052">
    <property type="term" value="P:carbohydrate catabolic process"/>
    <property type="evidence" value="ECO:0007669"/>
    <property type="project" value="TreeGrafter"/>
</dbReference>
<dbReference type="FunFam" id="3.20.20.80:FF:000103">
    <property type="entry name" value="N-acetylmuramoyl-L-alanine amidase"/>
    <property type="match status" value="1"/>
</dbReference>
<dbReference type="RefSeq" id="WP_098654717.1">
    <property type="nucleotide sequence ID" value="NZ_JARPPR010000011.1"/>
</dbReference>
<dbReference type="Proteomes" id="UP000223472">
    <property type="component" value="Unassembled WGS sequence"/>
</dbReference>
<evidence type="ECO:0000256" key="1">
    <source>
        <dbReference type="ARBA" id="ARBA00010646"/>
    </source>
</evidence>
<proteinExistence type="inferred from homology"/>
<dbReference type="SUPFAM" id="SSF51445">
    <property type="entry name" value="(Trans)glycosidases"/>
    <property type="match status" value="1"/>
</dbReference>
<dbReference type="Gene3D" id="3.20.20.80">
    <property type="entry name" value="Glycosidases"/>
    <property type="match status" value="1"/>
</dbReference>
<dbReference type="InterPro" id="IPR002053">
    <property type="entry name" value="Glyco_hydro_25"/>
</dbReference>
<comment type="similarity">
    <text evidence="1">Belongs to the glycosyl hydrolase 25 family.</text>
</comment>
<dbReference type="AlphaFoldDB" id="A0A2B6HFD4"/>
<dbReference type="GO" id="GO:0016998">
    <property type="term" value="P:cell wall macromolecule catabolic process"/>
    <property type="evidence" value="ECO:0007669"/>
    <property type="project" value="InterPro"/>
</dbReference>
<dbReference type="Pfam" id="PF01183">
    <property type="entry name" value="Glyco_hydro_25"/>
    <property type="match status" value="1"/>
</dbReference>
<reference evidence="2 3" key="1">
    <citation type="submission" date="2017-09" db="EMBL/GenBank/DDBJ databases">
        <title>Large-scale bioinformatics analysis of Bacillus genomes uncovers conserved roles of natural products in bacterial physiology.</title>
        <authorList>
            <consortium name="Agbiome Team Llc"/>
            <person name="Bleich R.M."/>
            <person name="Grubbs K.J."/>
            <person name="Santa Maria K.C."/>
            <person name="Allen S.E."/>
            <person name="Farag S."/>
            <person name="Shank E.A."/>
            <person name="Bowers A."/>
        </authorList>
    </citation>
    <scope>NUCLEOTIDE SEQUENCE [LARGE SCALE GENOMIC DNA]</scope>
    <source>
        <strain evidence="2 3">AFS065610</strain>
    </source>
</reference>
<evidence type="ECO:0000313" key="2">
    <source>
        <dbReference type="EMBL" id="PGD31963.1"/>
    </source>
</evidence>
<dbReference type="CDD" id="cd06523">
    <property type="entry name" value="GH25_PlyB-like"/>
    <property type="match status" value="1"/>
</dbReference>
<dbReference type="PANTHER" id="PTHR34135:SF1">
    <property type="entry name" value="GLYCOSYL HYDROLASE FAMILY 25"/>
    <property type="match status" value="1"/>
</dbReference>
<comment type="caution">
    <text evidence="2">The sequence shown here is derived from an EMBL/GenBank/DDBJ whole genome shotgun (WGS) entry which is preliminary data.</text>
</comment>
<accession>A0A2B6HFD4</accession>
<organism evidence="2 3">
    <name type="scientific">Bacillus wiedmannii</name>
    <dbReference type="NCBI Taxonomy" id="1890302"/>
    <lineage>
        <taxon>Bacteria</taxon>
        <taxon>Bacillati</taxon>
        <taxon>Bacillota</taxon>
        <taxon>Bacilli</taxon>
        <taxon>Bacillales</taxon>
        <taxon>Bacillaceae</taxon>
        <taxon>Bacillus</taxon>
        <taxon>Bacillus cereus group</taxon>
    </lineage>
</organism>